<dbReference type="InterPro" id="IPR004477">
    <property type="entry name" value="ComEC_N"/>
</dbReference>
<dbReference type="GO" id="GO:0030420">
    <property type="term" value="P:establishment of competence for transformation"/>
    <property type="evidence" value="ECO:0007669"/>
    <property type="project" value="InterPro"/>
</dbReference>
<feature type="transmembrane region" description="Helical" evidence="6">
    <location>
        <begin position="430"/>
        <end position="449"/>
    </location>
</feature>
<feature type="transmembrane region" description="Helical" evidence="6">
    <location>
        <begin position="373"/>
        <end position="392"/>
    </location>
</feature>
<comment type="caution">
    <text evidence="8">The sequence shown here is derived from an EMBL/GenBank/DDBJ whole genome shotgun (WGS) entry which is preliminary data.</text>
</comment>
<comment type="subcellular location">
    <subcellularLocation>
        <location evidence="1">Cell membrane</location>
        <topology evidence="1">Multi-pass membrane protein</topology>
    </subcellularLocation>
</comment>
<dbReference type="RefSeq" id="WP_132538858.1">
    <property type="nucleotide sequence ID" value="NZ_SLWY01000003.1"/>
</dbReference>
<dbReference type="Pfam" id="PF00753">
    <property type="entry name" value="Lactamase_B"/>
    <property type="match status" value="1"/>
</dbReference>
<dbReference type="GO" id="GO:0005886">
    <property type="term" value="C:plasma membrane"/>
    <property type="evidence" value="ECO:0007669"/>
    <property type="project" value="UniProtKB-SubCell"/>
</dbReference>
<dbReference type="NCBIfam" id="TIGR00361">
    <property type="entry name" value="ComEC_Rec2"/>
    <property type="match status" value="1"/>
</dbReference>
<dbReference type="OrthoDB" id="9761531at2"/>
<dbReference type="Pfam" id="PF03772">
    <property type="entry name" value="Competence"/>
    <property type="match status" value="1"/>
</dbReference>
<evidence type="ECO:0000259" key="7">
    <source>
        <dbReference type="SMART" id="SM00849"/>
    </source>
</evidence>
<keyword evidence="9" id="KW-1185">Reference proteome</keyword>
<proteinExistence type="predicted"/>
<feature type="transmembrane region" description="Helical" evidence="6">
    <location>
        <begin position="404"/>
        <end position="424"/>
    </location>
</feature>
<dbReference type="NCBIfam" id="TIGR00360">
    <property type="entry name" value="ComEC_N-term"/>
    <property type="match status" value="1"/>
</dbReference>
<dbReference type="Pfam" id="PF13567">
    <property type="entry name" value="DUF4131"/>
    <property type="match status" value="1"/>
</dbReference>
<dbReference type="Proteomes" id="UP000295765">
    <property type="component" value="Unassembled WGS sequence"/>
</dbReference>
<dbReference type="PANTHER" id="PTHR30619">
    <property type="entry name" value="DNA INTERNALIZATION/COMPETENCE PROTEIN COMEC/REC2"/>
    <property type="match status" value="1"/>
</dbReference>
<dbReference type="AlphaFoldDB" id="A0A4R2LIY0"/>
<organism evidence="8 9">
    <name type="scientific">Plasticicumulans lactativorans</name>
    <dbReference type="NCBI Taxonomy" id="1133106"/>
    <lineage>
        <taxon>Bacteria</taxon>
        <taxon>Pseudomonadati</taxon>
        <taxon>Pseudomonadota</taxon>
        <taxon>Gammaproteobacteria</taxon>
        <taxon>Candidatus Competibacteraceae</taxon>
        <taxon>Plasticicumulans</taxon>
    </lineage>
</organism>
<evidence type="ECO:0000256" key="4">
    <source>
        <dbReference type="ARBA" id="ARBA00022989"/>
    </source>
</evidence>
<keyword evidence="3 6" id="KW-0812">Transmembrane</keyword>
<dbReference type="SMART" id="SM00849">
    <property type="entry name" value="Lactamase_B"/>
    <property type="match status" value="1"/>
</dbReference>
<accession>A0A4R2LIY0</accession>
<evidence type="ECO:0000256" key="3">
    <source>
        <dbReference type="ARBA" id="ARBA00022692"/>
    </source>
</evidence>
<name>A0A4R2LIY0_9GAMM</name>
<evidence type="ECO:0000256" key="5">
    <source>
        <dbReference type="ARBA" id="ARBA00023136"/>
    </source>
</evidence>
<protein>
    <submittedName>
        <fullName evidence="8">Competence protein ComEC</fullName>
    </submittedName>
</protein>
<dbReference type="InterPro" id="IPR001279">
    <property type="entry name" value="Metallo-B-lactamas"/>
</dbReference>
<dbReference type="EMBL" id="SLWY01000003">
    <property type="protein sequence ID" value="TCO83105.1"/>
    <property type="molecule type" value="Genomic_DNA"/>
</dbReference>
<keyword evidence="5 6" id="KW-0472">Membrane</keyword>
<evidence type="ECO:0000313" key="8">
    <source>
        <dbReference type="EMBL" id="TCO83105.1"/>
    </source>
</evidence>
<keyword evidence="4 6" id="KW-1133">Transmembrane helix</keyword>
<evidence type="ECO:0000256" key="2">
    <source>
        <dbReference type="ARBA" id="ARBA00022475"/>
    </source>
</evidence>
<feature type="transmembrane region" description="Helical" evidence="6">
    <location>
        <begin position="328"/>
        <end position="361"/>
    </location>
</feature>
<dbReference type="PANTHER" id="PTHR30619:SF1">
    <property type="entry name" value="RECOMBINATION PROTEIN 2"/>
    <property type="match status" value="1"/>
</dbReference>
<feature type="transmembrane region" description="Helical" evidence="6">
    <location>
        <begin position="240"/>
        <end position="263"/>
    </location>
</feature>
<dbReference type="InterPro" id="IPR052159">
    <property type="entry name" value="Competence_DNA_uptake"/>
</dbReference>
<dbReference type="InterPro" id="IPR004797">
    <property type="entry name" value="Competence_ComEC/Rec2"/>
</dbReference>
<evidence type="ECO:0000313" key="9">
    <source>
        <dbReference type="Proteomes" id="UP000295765"/>
    </source>
</evidence>
<dbReference type="Gene3D" id="3.60.15.10">
    <property type="entry name" value="Ribonuclease Z/Hydroxyacylglutathione hydrolase-like"/>
    <property type="match status" value="1"/>
</dbReference>
<reference evidence="8 9" key="1">
    <citation type="submission" date="2019-03" db="EMBL/GenBank/DDBJ databases">
        <title>Genomic Encyclopedia of Type Strains, Phase IV (KMG-IV): sequencing the most valuable type-strain genomes for metagenomic binning, comparative biology and taxonomic classification.</title>
        <authorList>
            <person name="Goeker M."/>
        </authorList>
    </citation>
    <scope>NUCLEOTIDE SEQUENCE [LARGE SCALE GENOMIC DNA]</scope>
    <source>
        <strain evidence="8 9">DSM 25287</strain>
    </source>
</reference>
<evidence type="ECO:0000256" key="6">
    <source>
        <dbReference type="SAM" id="Phobius"/>
    </source>
</evidence>
<evidence type="ECO:0000256" key="1">
    <source>
        <dbReference type="ARBA" id="ARBA00004651"/>
    </source>
</evidence>
<feature type="domain" description="Metallo-beta-lactamase" evidence="7">
    <location>
        <begin position="522"/>
        <end position="707"/>
    </location>
</feature>
<sequence>MRSAAILFLLGVLALHGLPELPDARLAWALAAALPLALLPRLPRPLRAAAVFLCGFLWALARVPGAAHEQLPEALVGEPLALEGWIAELPEPSARATRLVVEVARLAHGDAVVPFRGRVQLAWYEPPAPLPAVGERWAFGVRLARPHGFSDPGAFDYARKLYADGIHARGSVRAEPAPQRLAAAERYPLTRLRARLADNVHRLLPDSPAAGVILALTIGDESGITPAQWDTFFRTGTGHLMAISGQQVALIAALVFALVRYLWPLLPGALRLLPALRAAALAALLAACGYALLAGGGLPVQRAALMVAVAMLAVWWQRELWSGRTLALALLAVLLGDPLAPLSAGFWLSFGAVAVIIHLVSGQRDGRGAFGTAWRLQWAITLGLLPVTLVLFGRLPLLSPFANLIAIPWVDVAVVPLALAGTLASLVADSLAGVLLAGAAAAVEALMHLLDALARPGWSALVLPTPPAWTLALALPGAAWLLAPPGWPARWLGALLCLPLFAYPYPRPAPGGYAFALLDVGDGLAAVVRTARHTLVVDTGPRLGASDAGRLVLLPYLQAVGVRRVDTLLLSHRSGGHSGGARTLRSHLPVARVLAPAPAVFGVSDAADCAQGLAWDWDGVHFEVLHPPPGGHAVDGPASCVLRVAGPGGALLLPGDIDAAAEAALAARGAAIRAEILVAPHRGTRTPRDDALLRAVAPRFVLLSTGYANRYDYPRPATVAAYGAGGARLLDTARDGAILFDVPATPAALTPLAWREAARRHWDAR</sequence>
<dbReference type="SUPFAM" id="SSF56281">
    <property type="entry name" value="Metallo-hydrolase/oxidoreductase"/>
    <property type="match status" value="1"/>
</dbReference>
<dbReference type="InterPro" id="IPR036866">
    <property type="entry name" value="RibonucZ/Hydroxyglut_hydro"/>
</dbReference>
<dbReference type="InterPro" id="IPR025405">
    <property type="entry name" value="DUF4131"/>
</dbReference>
<feature type="transmembrane region" description="Helical" evidence="6">
    <location>
        <begin position="275"/>
        <end position="293"/>
    </location>
</feature>
<gene>
    <name evidence="8" type="ORF">EV699_103155</name>
</gene>
<keyword evidence="2" id="KW-1003">Cell membrane</keyword>